<feature type="compositionally biased region" description="Low complexity" evidence="2">
    <location>
        <begin position="247"/>
        <end position="271"/>
    </location>
</feature>
<feature type="compositionally biased region" description="Low complexity" evidence="2">
    <location>
        <begin position="857"/>
        <end position="884"/>
    </location>
</feature>
<evidence type="ECO:0000256" key="2">
    <source>
        <dbReference type="SAM" id="MobiDB-lite"/>
    </source>
</evidence>
<reference evidence="3" key="1">
    <citation type="submission" date="2022-03" db="EMBL/GenBank/DDBJ databases">
        <title>Draft genome sequence of Aduncisulcus paluster, a free-living microaerophilic Fornicata.</title>
        <authorList>
            <person name="Yuyama I."/>
            <person name="Kume K."/>
            <person name="Tamura T."/>
            <person name="Inagaki Y."/>
            <person name="Hashimoto T."/>
        </authorList>
    </citation>
    <scope>NUCLEOTIDE SEQUENCE</scope>
    <source>
        <strain evidence="3">NY0171</strain>
    </source>
</reference>
<feature type="compositionally biased region" description="Low complexity" evidence="2">
    <location>
        <begin position="1"/>
        <end position="20"/>
    </location>
</feature>
<feature type="region of interest" description="Disordered" evidence="2">
    <location>
        <begin position="224"/>
        <end position="271"/>
    </location>
</feature>
<feature type="region of interest" description="Disordered" evidence="2">
    <location>
        <begin position="175"/>
        <end position="200"/>
    </location>
</feature>
<evidence type="ECO:0000313" key="3">
    <source>
        <dbReference type="EMBL" id="GKT28031.1"/>
    </source>
</evidence>
<feature type="region of interest" description="Disordered" evidence="2">
    <location>
        <begin position="846"/>
        <end position="900"/>
    </location>
</feature>
<feature type="compositionally biased region" description="Basic and acidic residues" evidence="2">
    <location>
        <begin position="1991"/>
        <end position="2009"/>
    </location>
</feature>
<feature type="coiled-coil region" evidence="1">
    <location>
        <begin position="2699"/>
        <end position="2761"/>
    </location>
</feature>
<feature type="region of interest" description="Disordered" evidence="2">
    <location>
        <begin position="634"/>
        <end position="662"/>
    </location>
</feature>
<evidence type="ECO:0000313" key="4">
    <source>
        <dbReference type="Proteomes" id="UP001057375"/>
    </source>
</evidence>
<comment type="caution">
    <text evidence="3">The sequence shown here is derived from an EMBL/GenBank/DDBJ whole genome shotgun (WGS) entry which is preliminary data.</text>
</comment>
<feature type="compositionally biased region" description="Basic and acidic residues" evidence="2">
    <location>
        <begin position="175"/>
        <end position="187"/>
    </location>
</feature>
<gene>
    <name evidence="3" type="ORF">ADUPG1_000371</name>
</gene>
<feature type="region of interest" description="Disordered" evidence="2">
    <location>
        <begin position="1"/>
        <end position="60"/>
    </location>
</feature>
<dbReference type="InterPro" id="IPR040401">
    <property type="entry name" value="CCDC162"/>
</dbReference>
<feature type="region of interest" description="Disordered" evidence="2">
    <location>
        <begin position="435"/>
        <end position="461"/>
    </location>
</feature>
<keyword evidence="1" id="KW-0175">Coiled coil</keyword>
<feature type="compositionally biased region" description="Low complexity" evidence="2">
    <location>
        <begin position="32"/>
        <end position="49"/>
    </location>
</feature>
<name>A0ABQ5K645_9EUKA</name>
<dbReference type="Proteomes" id="UP001057375">
    <property type="component" value="Unassembled WGS sequence"/>
</dbReference>
<feature type="region of interest" description="Disordered" evidence="2">
    <location>
        <begin position="1967"/>
        <end position="2021"/>
    </location>
</feature>
<organism evidence="3 4">
    <name type="scientific">Aduncisulcus paluster</name>
    <dbReference type="NCBI Taxonomy" id="2918883"/>
    <lineage>
        <taxon>Eukaryota</taxon>
        <taxon>Metamonada</taxon>
        <taxon>Carpediemonas-like organisms</taxon>
        <taxon>Aduncisulcus</taxon>
    </lineage>
</organism>
<keyword evidence="4" id="KW-1185">Reference proteome</keyword>
<accession>A0ABQ5K645</accession>
<feature type="coiled-coil region" evidence="1">
    <location>
        <begin position="2203"/>
        <end position="2230"/>
    </location>
</feature>
<feature type="compositionally biased region" description="Polar residues" evidence="2">
    <location>
        <begin position="651"/>
        <end position="662"/>
    </location>
</feature>
<dbReference type="PANTHER" id="PTHR33331">
    <property type="entry name" value="COILED-COIL DOMAIN-CONTAINING PROTEIN 162"/>
    <property type="match status" value="1"/>
</dbReference>
<proteinExistence type="predicted"/>
<feature type="region of interest" description="Disordered" evidence="2">
    <location>
        <begin position="388"/>
        <end position="412"/>
    </location>
</feature>
<sequence length="2861" mass="321437">QKMSFSKSSSKSLGHALSSAPLDGVAGSNPTASSDHPSHQDSSSSSALLPPVPPSLPPSPSAIDRESVILVSLIRDGTLALRGNLEEGQDLGLDMKPGSDHSKAPKISDTTAVGADFFDVSVATSFFQVLMHNINMLINTHHSRTHIHTLSHEIQPRSLTREARREMRARDFQEKLHSLERDERDGDPLQIGDTTEGEDRLGVVVDDGGDIAFNGILGGGVSDASGRGEKGDKLRVKKKATPRVEGSARSSSRASGTSSRMSGTSSRMSGGFASSSVASLTSLYMLRILKLISARHKMVAILNSIMSIFRSVCLSLYGRKSLNGVICIPDVLSLSNDLYLEREKVRGAERLHVKNLSGDANEDDSSSHAAAGSSISYTAPSHPGILLKVNGQDDNNDRATVRDKEGNGIEMKQQDVRNPLVSVVNMKEFLHENKEENPSISMAGLGASSAAKQPDDSSSISPASLFSQEKSILKSEVPSSVFSLPLLFEPYIKSDPHTEVCVVDSDGTRLLLDSTLVELDKIDRFHILLMSHFIQTYEIVVCRKGAEAVQWMERNIIHEEDVEEGKDGKWRRVDRLKMYEDVCESELCLLRAKRQVVHALYEAFKHTTQTHQASRFVSQMYDVINCRPNITLPTPGSPLFDSQDTEKEYHSNSTTKSGEPSVSADGTNLLDVFHGSISLSGVLSIPYLRSSYAITTVTLEMMGRCVRESLAACVRREVSLLRWGEKGEGGRKNIKLIKQSAIDGGETVHERKLKEGKHDNGTGAVPVTGHGTDKGLFYPFPLFKSLIPHLILISHGTPIGLGDVHESVGCTCEIIDAIEAAVDVVLRYMGWGEYGGLLGKELHEKTMEQERAESRAASRGGYGSSPSTTPSSSRASSRGSIFSSRMKRRNRENDNVPPLLPSSSTVASVRCALYTFFLERLREEVFKEEKQLKDPAASHVFDNPMNPFLLSHSCVDALVRDELDMLDHKDKYSIQPHVDMRLAREGEFPASCEDMDIASIVRMALFDRWGGEPHDTLPLPMRVWVNGINMCLCYRRYTNTQFHSSLLWSICVKQLSEFGYEEYLPSFIQHTLDRKQQSLVSEVSPSTTNVLNNQLTATSAALTSSLPPAVTAIIPSSESHIHSLTYTNLNRLSALLLPEPIIRLSEGAPQPISLTLCSPTLLHLLSALFVEETVVSALIGYVRVHGCVLRAVSTAEVEKENKVMEEMGMEVVRRKALEILGKDQTFLTLKALFKAKESVGGMSELEKVRKMVMNVTDSFETKGSDENIPSLSSVDDYTLALAMSNVARRDPSFKLSRSRLLSRYGKCIYDVKKPFIEGKRLFLNQMSHLIAHNRHQDPASFGGLVTEDIVRCMVCGGYVQCFIPKIRELFLRLQTVRAVRSLRAFLGGKRHVFECVNESDLEAPKEHIANEMSQTPVRVDGCIINPFQIPTEYAVLIFGRDVAHILDSLLSLCRSDLEAPKEHIANEMSQTPVRVDGCIINPFQIPTEYAVLIFGRDVAHILDSLLSLCRVCSIMHDIYVLCGCLCAIDYGKMQQLAICLSMKKKIRVLSNTVVKVPQEEVIPMMRKLKGDFLSNIVGIGECCLLSCRGLFIRERIRKNRFPHPEETVDIGSDDWPYDTEHMRSLKLSREEDNRKRAERANAIGITTTSSKHREEVEQCVNLKIVADSDYQFEYPFTIMNDTQLHQSSSIFSSLLHTQRHTSDHLYLDTLQRIDALFAVIESSCGIQLRSPHPADLWDSIESESLRSQEIEELCVFPIDPCIPTSMMPSMSLLHPLSASLPSNKKSVKAGNGKSLRHSIVPHLASVPDYSSAHGMYSTRPQLASVFCPCNSMIWNGKAERKDSIKPYLDLENEQKFKVYLDHVEQPSVFSYSDDVQNACFTNSIPNPSHLSLSLCESGFESSCMRDIYQGSTMIYNLLLPIASIPLYVCELIRGGGVEVGNSLFAKKIEEIWMCEAREQEEEAVLAEKRRRERKRDGIESIEEEEEEEEGDKTHGKKNGDKEEDSKEISEDNGSSSAKIYPTIGTSEKKSSIFSMVKRQGITEAHKQSIGAIVARSLVQRRWCESFIAFHRLSPIPLQQMKALENATPKISVCNLSASSSLTYSSGILDSLDSCCYVGRVTQGFENSVAGDMCYLPFTRLIIPPTSTFPHQSSVNSMSEMIWDELRDLCESESGYLSILAVLEREMKGIGMSMMLCSKERRMCQLWNKEIEKLRVEEEQEEDKMKRSSIDKRNEWMIKKREEEFRRAREARLLKILIKIAENERRIEEEMKFDDESGQLVKKKLSTIHVPLLHSKIDTDRVVYDLLAMPHMDEPQNIDGNFYRNKHIVSHSKFRILKNSGFVRDTLYYLCCLKHISAHISQGRKRLSSSRISSTKLWVERDVHSRLQRAISLCQCPLPQDQRDELNTILKVPPLRNLLFNILSRSVSTHGSRLWEGGVEMMGKRVIGDENEEERQGYLVNKLHVNSVLSTFWREIGEWYGNNGVAKMDLQDRTLRACVSRLYEMKDMCNRLIWEEGEQKNIVSTSIEAYKSTQAYRLLTQNIALRKLSESLAYVLRNYLSIAQQSAHCAHSSLLRASEEKVVRVSLQGREQRLSVGEEAIERSVGVMLAKYEHFLTDSKLTEGAKTLLRHKRELQRAVFSSQIDRFDFMKIIAKLRGLFDIHHIGLQYTFTHASLILERRKKALEDDIDHVSCLLSTIEDEVRKRLLETETEVTKLEQISSKLTEELKVRELSKVELMEKKSGKEKKLEMLENKLKKLRRWSKVDVDQLFGELEDGEKRAETLGREIQSLYTRINSIRHSVEKEEEASKRKIREERKVLRAASAASDKLRKTLVEGDSDEKDTQKRIEMVDMTMSAFGAAP</sequence>
<feature type="compositionally biased region" description="Basic and acidic residues" evidence="2">
    <location>
        <begin position="1967"/>
        <end position="1978"/>
    </location>
</feature>
<protein>
    <submittedName>
        <fullName evidence="3">Coiled-coil domain-containing protein 162 like protein</fullName>
    </submittedName>
</protein>
<feature type="non-terminal residue" evidence="3">
    <location>
        <position position="1"/>
    </location>
</feature>
<feature type="compositionally biased region" description="Basic and acidic residues" evidence="2">
    <location>
        <begin position="395"/>
        <end position="412"/>
    </location>
</feature>
<evidence type="ECO:0000256" key="1">
    <source>
        <dbReference type="SAM" id="Coils"/>
    </source>
</evidence>
<feature type="non-terminal residue" evidence="3">
    <location>
        <position position="2861"/>
    </location>
</feature>
<feature type="compositionally biased region" description="Basic and acidic residues" evidence="2">
    <location>
        <begin position="846"/>
        <end position="856"/>
    </location>
</feature>
<dbReference type="EMBL" id="BQXS01000127">
    <property type="protein sequence ID" value="GKT28031.1"/>
    <property type="molecule type" value="Genomic_DNA"/>
</dbReference>
<feature type="compositionally biased region" description="Pro residues" evidence="2">
    <location>
        <begin position="50"/>
        <end position="60"/>
    </location>
</feature>
<dbReference type="PANTHER" id="PTHR33331:SF13">
    <property type="entry name" value="COILED-COIL DOMAIN CONTAINING 162"/>
    <property type="match status" value="1"/>
</dbReference>
<feature type="compositionally biased region" description="Acidic residues" evidence="2">
    <location>
        <begin position="1979"/>
        <end position="1990"/>
    </location>
</feature>